<accession>A0A968KTN7</accession>
<dbReference type="AlphaFoldDB" id="A0A968KTN7"/>
<gene>
    <name evidence="1" type="ORF">HCT46_00380</name>
</gene>
<evidence type="ECO:0000313" key="1">
    <source>
        <dbReference type="EMBL" id="NIZ46384.1"/>
    </source>
</evidence>
<dbReference type="EMBL" id="JAATLK010000001">
    <property type="protein sequence ID" value="NIZ46384.1"/>
    <property type="molecule type" value="Genomic_DNA"/>
</dbReference>
<proteinExistence type="predicted"/>
<reference evidence="1" key="1">
    <citation type="submission" date="2020-03" db="EMBL/GenBank/DDBJ databases">
        <title>Spirochaetal bacteria isolated from arthropods constitute a novel genus Entomospira genus novum within the order Spirochaetales.</title>
        <authorList>
            <person name="Grana-Miraglia L."/>
            <person name="Sikutova S."/>
            <person name="Fingerle V."/>
            <person name="Sing A."/>
            <person name="Castillo-Ramirez S."/>
            <person name="Margos G."/>
            <person name="Rudolf I."/>
        </authorList>
    </citation>
    <scope>NUCLEOTIDE SEQUENCE</scope>
    <source>
        <strain evidence="1">BR208</strain>
    </source>
</reference>
<organism evidence="1 2">
    <name type="scientific">Entomospira nematocerorum</name>
    <dbReference type="NCBI Taxonomy" id="2719987"/>
    <lineage>
        <taxon>Bacteria</taxon>
        <taxon>Pseudomonadati</taxon>
        <taxon>Spirochaetota</taxon>
        <taxon>Spirochaetia</taxon>
        <taxon>Spirochaetales</taxon>
        <taxon>Spirochaetaceae</taxon>
        <taxon>Entomospira</taxon>
    </lineage>
</organism>
<dbReference type="RefSeq" id="WP_167702853.1">
    <property type="nucleotide sequence ID" value="NZ_CP118168.1"/>
</dbReference>
<name>A0A968KTN7_9SPIO</name>
<evidence type="ECO:0000313" key="2">
    <source>
        <dbReference type="Proteomes" id="UP000752013"/>
    </source>
</evidence>
<sequence>MNLLTYYPSKLPHIATIIQWLEPFSSFIPLQLKKRTLFHTPLNQDPLPIPTDTYTHYALIYWRAKHKSPETHILQWWSELNKSVSQFPLILIEITNDPNPPMVAPSIFLEYQDKPLFFAISIKDIEEDPSIRVAFMHFIEQLTLSNAPDYESIE</sequence>
<protein>
    <submittedName>
        <fullName evidence="1">Uncharacterized protein</fullName>
    </submittedName>
</protein>
<dbReference type="Proteomes" id="UP000752013">
    <property type="component" value="Unassembled WGS sequence"/>
</dbReference>
<comment type="caution">
    <text evidence="1">The sequence shown here is derived from an EMBL/GenBank/DDBJ whole genome shotgun (WGS) entry which is preliminary data.</text>
</comment>
<keyword evidence="2" id="KW-1185">Reference proteome</keyword>